<accession>A0AAD6Y967</accession>
<dbReference type="InterPro" id="IPR036047">
    <property type="entry name" value="F-box-like_dom_sf"/>
</dbReference>
<dbReference type="SUPFAM" id="SSF81383">
    <property type="entry name" value="F-box domain"/>
    <property type="match status" value="1"/>
</dbReference>
<comment type="caution">
    <text evidence="1">The sequence shown here is derived from an EMBL/GenBank/DDBJ whole genome shotgun (WGS) entry which is preliminary data.</text>
</comment>
<dbReference type="EMBL" id="JARJCW010000051">
    <property type="protein sequence ID" value="KAJ7203295.1"/>
    <property type="molecule type" value="Genomic_DNA"/>
</dbReference>
<organism evidence="1 2">
    <name type="scientific">Mycena pura</name>
    <dbReference type="NCBI Taxonomy" id="153505"/>
    <lineage>
        <taxon>Eukaryota</taxon>
        <taxon>Fungi</taxon>
        <taxon>Dikarya</taxon>
        <taxon>Basidiomycota</taxon>
        <taxon>Agaricomycotina</taxon>
        <taxon>Agaricomycetes</taxon>
        <taxon>Agaricomycetidae</taxon>
        <taxon>Agaricales</taxon>
        <taxon>Marasmiineae</taxon>
        <taxon>Mycenaceae</taxon>
        <taxon>Mycena</taxon>
    </lineage>
</organism>
<protein>
    <recommendedName>
        <fullName evidence="3">F-box domain-containing protein</fullName>
    </recommendedName>
</protein>
<name>A0AAD6Y967_9AGAR</name>
<feature type="non-terminal residue" evidence="1">
    <location>
        <position position="453"/>
    </location>
</feature>
<sequence>MAIDNEATGVHHRAAPEGFAYGDTDNTGNPAGAPLLSEDLVTENILACCDICSVVAIAQTCRHMHALAFSRSVWLVLVKDLQRRSIVEADINVSNLSMQKLIDLVKRILSGPKTWSFGLACQVSSWVVLHPEFLDGAVTGASEAKLLPNGRYVLYKNRDKLDCWDVARAMRVWRHVSTIANHSVIRFAAQPHPTKHGDGFILLICGESREDHGPKNHIEIVALDPQSGTHVVLATAEAPAFMALYPSDPPVICNTVVAVALDCRNEYFLYDWRSQRGFLLLVPRGSSCMISLIPGHIILKARSSTAPGEYLYVITTDAAFHMHGTLANTINKSREFKRVPPDALPALLTCCITTSSSCFTGGMSVHASPLRSNTYRIWLYLKSSTPFPPFGERGAQNTFLCSYEFTLSASGPPQLRERSYTIGLPATFYRTIAYSGHTQVYDATSEAQLIVPP</sequence>
<reference evidence="1" key="1">
    <citation type="submission" date="2023-03" db="EMBL/GenBank/DDBJ databases">
        <title>Massive genome expansion in bonnet fungi (Mycena s.s.) driven by repeated elements and novel gene families across ecological guilds.</title>
        <authorList>
            <consortium name="Lawrence Berkeley National Laboratory"/>
            <person name="Harder C.B."/>
            <person name="Miyauchi S."/>
            <person name="Viragh M."/>
            <person name="Kuo A."/>
            <person name="Thoen E."/>
            <person name="Andreopoulos B."/>
            <person name="Lu D."/>
            <person name="Skrede I."/>
            <person name="Drula E."/>
            <person name="Henrissat B."/>
            <person name="Morin E."/>
            <person name="Kohler A."/>
            <person name="Barry K."/>
            <person name="LaButti K."/>
            <person name="Morin E."/>
            <person name="Salamov A."/>
            <person name="Lipzen A."/>
            <person name="Mereny Z."/>
            <person name="Hegedus B."/>
            <person name="Baldrian P."/>
            <person name="Stursova M."/>
            <person name="Weitz H."/>
            <person name="Taylor A."/>
            <person name="Grigoriev I.V."/>
            <person name="Nagy L.G."/>
            <person name="Martin F."/>
            <person name="Kauserud H."/>
        </authorList>
    </citation>
    <scope>NUCLEOTIDE SEQUENCE</scope>
    <source>
        <strain evidence="1">9144</strain>
    </source>
</reference>
<dbReference type="Proteomes" id="UP001219525">
    <property type="component" value="Unassembled WGS sequence"/>
</dbReference>
<keyword evidence="2" id="KW-1185">Reference proteome</keyword>
<gene>
    <name evidence="1" type="ORF">GGX14DRAFT_461830</name>
</gene>
<evidence type="ECO:0000313" key="2">
    <source>
        <dbReference type="Proteomes" id="UP001219525"/>
    </source>
</evidence>
<evidence type="ECO:0000313" key="1">
    <source>
        <dbReference type="EMBL" id="KAJ7203295.1"/>
    </source>
</evidence>
<proteinExistence type="predicted"/>
<evidence type="ECO:0008006" key="3">
    <source>
        <dbReference type="Google" id="ProtNLM"/>
    </source>
</evidence>
<dbReference type="CDD" id="cd09917">
    <property type="entry name" value="F-box_SF"/>
    <property type="match status" value="1"/>
</dbReference>
<dbReference type="AlphaFoldDB" id="A0AAD6Y967"/>